<comment type="caution">
    <text evidence="5">The sequence shown here is derived from an EMBL/GenBank/DDBJ whole genome shotgun (WGS) entry which is preliminary data.</text>
</comment>
<dbReference type="PANTHER" id="PTHR42788">
    <property type="entry name" value="TAURINE IMPORT ATP-BINDING PROTEIN-RELATED"/>
    <property type="match status" value="1"/>
</dbReference>
<feature type="domain" description="ABC transporter" evidence="4">
    <location>
        <begin position="8"/>
        <end position="237"/>
    </location>
</feature>
<dbReference type="GO" id="GO:0016887">
    <property type="term" value="F:ATP hydrolysis activity"/>
    <property type="evidence" value="ECO:0007669"/>
    <property type="project" value="InterPro"/>
</dbReference>
<evidence type="ECO:0000313" key="5">
    <source>
        <dbReference type="EMBL" id="RLL10966.1"/>
    </source>
</evidence>
<gene>
    <name evidence="5" type="ORF">D4A47_07660</name>
</gene>
<accession>A0A498CMF5</accession>
<name>A0A498CMF5_9FIRM</name>
<keyword evidence="2" id="KW-0547">Nucleotide-binding</keyword>
<dbReference type="PROSITE" id="PS00211">
    <property type="entry name" value="ABC_TRANSPORTER_1"/>
    <property type="match status" value="1"/>
</dbReference>
<dbReference type="SMART" id="SM00382">
    <property type="entry name" value="AAA"/>
    <property type="match status" value="1"/>
</dbReference>
<dbReference type="Pfam" id="PF00005">
    <property type="entry name" value="ABC_tran"/>
    <property type="match status" value="1"/>
</dbReference>
<sequence length="251" mass="28075">MAVLKDTIIIKDLAKTFYLKSETKEVLKDINITVKENEFLVLLGPGQCGKTVLLNILAGLDTPTGGEITFVNGRPPMGDLGVVFQRYALFPWKTVMGNVEINQKFKGKSKAERQAAAQKYIELVGLQGFENSLPKQLSGGMQQRVGIARAYASESDIMLLDEPFGALDAQTRYSMEDEILRIWEKDRRTVIFVTNNVEEAIYLGDRIILLGGHPTGVKKEYVPDLPRPRNYTDPAFLKLRNKIVANTDLVL</sequence>
<dbReference type="EMBL" id="RCHT01000011">
    <property type="protein sequence ID" value="RLL10966.1"/>
    <property type="molecule type" value="Genomic_DNA"/>
</dbReference>
<dbReference type="CDD" id="cd03293">
    <property type="entry name" value="ABC_NrtD_SsuB_transporters"/>
    <property type="match status" value="1"/>
</dbReference>
<dbReference type="Gene3D" id="3.40.50.300">
    <property type="entry name" value="P-loop containing nucleotide triphosphate hydrolases"/>
    <property type="match status" value="1"/>
</dbReference>
<evidence type="ECO:0000256" key="1">
    <source>
        <dbReference type="ARBA" id="ARBA00022448"/>
    </source>
</evidence>
<dbReference type="InterPro" id="IPR050166">
    <property type="entry name" value="ABC_transporter_ATP-bind"/>
</dbReference>
<dbReference type="PANTHER" id="PTHR42788:SF13">
    <property type="entry name" value="ALIPHATIC SULFONATES IMPORT ATP-BINDING PROTEIN SSUB"/>
    <property type="match status" value="1"/>
</dbReference>
<dbReference type="InterPro" id="IPR003439">
    <property type="entry name" value="ABC_transporter-like_ATP-bd"/>
</dbReference>
<dbReference type="AlphaFoldDB" id="A0A498CMF5"/>
<dbReference type="PROSITE" id="PS50893">
    <property type="entry name" value="ABC_TRANSPORTER_2"/>
    <property type="match status" value="1"/>
</dbReference>
<keyword evidence="6" id="KW-1185">Reference proteome</keyword>
<protein>
    <submittedName>
        <fullName evidence="5">ABC transporter ATP-binding protein</fullName>
    </submittedName>
</protein>
<dbReference type="InterPro" id="IPR003593">
    <property type="entry name" value="AAA+_ATPase"/>
</dbReference>
<evidence type="ECO:0000313" key="6">
    <source>
        <dbReference type="Proteomes" id="UP000276301"/>
    </source>
</evidence>
<evidence type="ECO:0000256" key="2">
    <source>
        <dbReference type="ARBA" id="ARBA00022741"/>
    </source>
</evidence>
<dbReference type="InterPro" id="IPR027417">
    <property type="entry name" value="P-loop_NTPase"/>
</dbReference>
<dbReference type="SUPFAM" id="SSF52540">
    <property type="entry name" value="P-loop containing nucleoside triphosphate hydrolases"/>
    <property type="match status" value="1"/>
</dbReference>
<dbReference type="GO" id="GO:0005524">
    <property type="term" value="F:ATP binding"/>
    <property type="evidence" value="ECO:0007669"/>
    <property type="project" value="UniProtKB-KW"/>
</dbReference>
<dbReference type="InterPro" id="IPR017871">
    <property type="entry name" value="ABC_transporter-like_CS"/>
</dbReference>
<organism evidence="5 6">
    <name type="scientific">Anaerotruncus massiliensis</name>
    <name type="common">ex Liu et al. 2021</name>
    <dbReference type="NCBI Taxonomy" id="2321404"/>
    <lineage>
        <taxon>Bacteria</taxon>
        <taxon>Bacillati</taxon>
        <taxon>Bacillota</taxon>
        <taxon>Clostridia</taxon>
        <taxon>Eubacteriales</taxon>
        <taxon>Oscillospiraceae</taxon>
        <taxon>Anaerotruncus</taxon>
    </lineage>
</organism>
<dbReference type="Proteomes" id="UP000276301">
    <property type="component" value="Unassembled WGS sequence"/>
</dbReference>
<dbReference type="RefSeq" id="WP_121586866.1">
    <property type="nucleotide sequence ID" value="NZ_RCHT01000011.1"/>
</dbReference>
<keyword evidence="1" id="KW-0813">Transport</keyword>
<reference evidence="5 6" key="1">
    <citation type="submission" date="2018-10" db="EMBL/GenBank/DDBJ databases">
        <title>Anaerotruncus faecis sp. nov., isolated from human feces.</title>
        <authorList>
            <person name="Wang Y.-J."/>
        </authorList>
    </citation>
    <scope>NUCLEOTIDE SEQUENCE [LARGE SCALE GENOMIC DNA]</scope>
    <source>
        <strain evidence="5 6">22A2-44</strain>
    </source>
</reference>
<evidence type="ECO:0000256" key="3">
    <source>
        <dbReference type="ARBA" id="ARBA00022840"/>
    </source>
</evidence>
<proteinExistence type="predicted"/>
<keyword evidence="3 5" id="KW-0067">ATP-binding</keyword>
<evidence type="ECO:0000259" key="4">
    <source>
        <dbReference type="PROSITE" id="PS50893"/>
    </source>
</evidence>